<dbReference type="GO" id="GO:0043021">
    <property type="term" value="F:ribonucleoprotein complex binding"/>
    <property type="evidence" value="ECO:0007669"/>
    <property type="project" value="TreeGrafter"/>
</dbReference>
<keyword evidence="4" id="KW-1185">Reference proteome</keyword>
<reference evidence="3 4" key="2">
    <citation type="submission" date="2018-11" db="EMBL/GenBank/DDBJ databases">
        <authorList>
            <consortium name="Pathogen Informatics"/>
        </authorList>
    </citation>
    <scope>NUCLEOTIDE SEQUENCE [LARGE SCALE GENOMIC DNA]</scope>
</reference>
<dbReference type="InterPro" id="IPR040051">
    <property type="entry name" value="SECISBP2"/>
</dbReference>
<protein>
    <submittedName>
        <fullName evidence="5">GH01354p (inferred by orthology to a D. melanogaster protein)</fullName>
    </submittedName>
</protein>
<reference evidence="5" key="1">
    <citation type="submission" date="2016-04" db="UniProtKB">
        <authorList>
            <consortium name="WormBaseParasite"/>
        </authorList>
    </citation>
    <scope>IDENTIFICATION</scope>
</reference>
<feature type="domain" description="Ribosomal protein eL8/eL30/eS12/Gadd45" evidence="2">
    <location>
        <begin position="131"/>
        <end position="220"/>
    </location>
</feature>
<dbReference type="GO" id="GO:0035368">
    <property type="term" value="F:selenocysteine insertion sequence binding"/>
    <property type="evidence" value="ECO:0007669"/>
    <property type="project" value="InterPro"/>
</dbReference>
<dbReference type="EMBL" id="UYRR01031094">
    <property type="protein sequence ID" value="VDK45609.1"/>
    <property type="molecule type" value="Genomic_DNA"/>
</dbReference>
<feature type="compositionally biased region" description="Polar residues" evidence="1">
    <location>
        <begin position="27"/>
        <end position="50"/>
    </location>
</feature>
<name>A0A0M3JVG8_ANISI</name>
<dbReference type="OrthoDB" id="263617at2759"/>
<dbReference type="GO" id="GO:0003730">
    <property type="term" value="F:mRNA 3'-UTR binding"/>
    <property type="evidence" value="ECO:0007669"/>
    <property type="project" value="TreeGrafter"/>
</dbReference>
<dbReference type="Gene3D" id="3.30.1330.30">
    <property type="match status" value="1"/>
</dbReference>
<dbReference type="Pfam" id="PF01248">
    <property type="entry name" value="Ribosomal_L7Ae"/>
    <property type="match status" value="1"/>
</dbReference>
<dbReference type="Proteomes" id="UP000267096">
    <property type="component" value="Unassembled WGS sequence"/>
</dbReference>
<feature type="region of interest" description="Disordered" evidence="1">
    <location>
        <begin position="27"/>
        <end position="56"/>
    </location>
</feature>
<dbReference type="AlphaFoldDB" id="A0A0M3JVG8"/>
<evidence type="ECO:0000313" key="3">
    <source>
        <dbReference type="EMBL" id="VDK45609.1"/>
    </source>
</evidence>
<dbReference type="PANTHER" id="PTHR13284">
    <property type="entry name" value="GH01354P"/>
    <property type="match status" value="1"/>
</dbReference>
<dbReference type="WBParaSite" id="ASIM_0001222301-mRNA-1">
    <property type="protein sequence ID" value="ASIM_0001222301-mRNA-1"/>
    <property type="gene ID" value="ASIM_0001222301"/>
</dbReference>
<dbReference type="InterPro" id="IPR029064">
    <property type="entry name" value="Ribosomal_eL30-like_sf"/>
</dbReference>
<dbReference type="PANTHER" id="PTHR13284:SF4">
    <property type="entry name" value="C2H2-TYPE DOMAIN-CONTAINING PROTEIN"/>
    <property type="match status" value="1"/>
</dbReference>
<dbReference type="GO" id="GO:1990904">
    <property type="term" value="C:ribonucleoprotein complex"/>
    <property type="evidence" value="ECO:0007669"/>
    <property type="project" value="TreeGrafter"/>
</dbReference>
<proteinExistence type="predicted"/>
<gene>
    <name evidence="3" type="ORF">ASIM_LOCUS11689</name>
</gene>
<evidence type="ECO:0000256" key="1">
    <source>
        <dbReference type="SAM" id="MobiDB-lite"/>
    </source>
</evidence>
<dbReference type="SUPFAM" id="SSF55315">
    <property type="entry name" value="L30e-like"/>
    <property type="match status" value="1"/>
</dbReference>
<dbReference type="InterPro" id="IPR004038">
    <property type="entry name" value="Ribosomal_eL8/eL30/eS12/Gad45"/>
</dbReference>
<sequence length="256" mass="29523">MLQKEEGGQFKKRRWKPSKEFHLSEFVASSEQSSVIRQTTSNVQPSSSSTKQAVVKKKNKKKLSAIKKGIIADKKERMNEDVVINNLEVDKEVCYRNSLSSYSSQLEISITNLVTKLKAFQHRAFINNPVKAKSRRRFVCGLREVQKQLILENVRCVIIADDLEYVSENDCLGTQVAHIQNLCKQNSIPTLQFRNKHKLGKVLKMTPFISVIAILDYTGAEVRIRLFLKEDFYLRISGDERWICDFSEHCSFCKPF</sequence>
<organism evidence="5">
    <name type="scientific">Anisakis simplex</name>
    <name type="common">Herring worm</name>
    <dbReference type="NCBI Taxonomy" id="6269"/>
    <lineage>
        <taxon>Eukaryota</taxon>
        <taxon>Metazoa</taxon>
        <taxon>Ecdysozoa</taxon>
        <taxon>Nematoda</taxon>
        <taxon>Chromadorea</taxon>
        <taxon>Rhabditida</taxon>
        <taxon>Spirurina</taxon>
        <taxon>Ascaridomorpha</taxon>
        <taxon>Ascaridoidea</taxon>
        <taxon>Anisakidae</taxon>
        <taxon>Anisakis</taxon>
        <taxon>Anisakis simplex complex</taxon>
    </lineage>
</organism>
<evidence type="ECO:0000313" key="5">
    <source>
        <dbReference type="WBParaSite" id="ASIM_0001222301-mRNA-1"/>
    </source>
</evidence>
<evidence type="ECO:0000259" key="2">
    <source>
        <dbReference type="Pfam" id="PF01248"/>
    </source>
</evidence>
<accession>A0A0M3JVG8</accession>
<dbReference type="GO" id="GO:0005739">
    <property type="term" value="C:mitochondrion"/>
    <property type="evidence" value="ECO:0007669"/>
    <property type="project" value="TreeGrafter"/>
</dbReference>
<evidence type="ECO:0000313" key="4">
    <source>
        <dbReference type="Proteomes" id="UP000267096"/>
    </source>
</evidence>